<organism evidence="1 2">
    <name type="scientific">Euphydryas editha</name>
    <name type="common">Edith's checkerspot</name>
    <dbReference type="NCBI Taxonomy" id="104508"/>
    <lineage>
        <taxon>Eukaryota</taxon>
        <taxon>Metazoa</taxon>
        <taxon>Ecdysozoa</taxon>
        <taxon>Arthropoda</taxon>
        <taxon>Hexapoda</taxon>
        <taxon>Insecta</taxon>
        <taxon>Pterygota</taxon>
        <taxon>Neoptera</taxon>
        <taxon>Endopterygota</taxon>
        <taxon>Lepidoptera</taxon>
        <taxon>Glossata</taxon>
        <taxon>Ditrysia</taxon>
        <taxon>Papilionoidea</taxon>
        <taxon>Nymphalidae</taxon>
        <taxon>Nymphalinae</taxon>
        <taxon>Euphydryas</taxon>
    </lineage>
</organism>
<dbReference type="AlphaFoldDB" id="A0AAU9U8B4"/>
<evidence type="ECO:0000313" key="2">
    <source>
        <dbReference type="Proteomes" id="UP001153954"/>
    </source>
</evidence>
<dbReference type="Proteomes" id="UP001153954">
    <property type="component" value="Unassembled WGS sequence"/>
</dbReference>
<accession>A0AAU9U8B4</accession>
<dbReference type="EMBL" id="CAKOGL010000015">
    <property type="protein sequence ID" value="CAH2095393.1"/>
    <property type="molecule type" value="Genomic_DNA"/>
</dbReference>
<protein>
    <submittedName>
        <fullName evidence="1">Uncharacterized protein</fullName>
    </submittedName>
</protein>
<proteinExistence type="predicted"/>
<comment type="caution">
    <text evidence="1">The sequence shown here is derived from an EMBL/GenBank/DDBJ whole genome shotgun (WGS) entry which is preliminary data.</text>
</comment>
<sequence>MDSIKQSMADMSQLQVDALADMYDQMEMRGRRKILLVHGVSEEEKDPVKVVSDMNRRFKDIRREDDFKIVKLIVAIKLQYTIGNLPPLWSRDRI</sequence>
<gene>
    <name evidence="1" type="ORF">EEDITHA_LOCUS10854</name>
</gene>
<evidence type="ECO:0000313" key="1">
    <source>
        <dbReference type="EMBL" id="CAH2095393.1"/>
    </source>
</evidence>
<reference evidence="1" key="1">
    <citation type="submission" date="2022-03" db="EMBL/GenBank/DDBJ databases">
        <authorList>
            <person name="Tunstrom K."/>
        </authorList>
    </citation>
    <scope>NUCLEOTIDE SEQUENCE</scope>
</reference>
<keyword evidence="2" id="KW-1185">Reference proteome</keyword>
<name>A0AAU9U8B4_EUPED</name>